<evidence type="ECO:0000313" key="5">
    <source>
        <dbReference type="Proteomes" id="UP000603352"/>
    </source>
</evidence>
<protein>
    <submittedName>
        <fullName evidence="4">Fe-S cluster assembly protein SufD</fullName>
    </submittedName>
</protein>
<dbReference type="NCBIfam" id="TIGR01981">
    <property type="entry name" value="sufD"/>
    <property type="match status" value="1"/>
</dbReference>
<feature type="domain" description="SUF system FeS cluster assembly SufBD core" evidence="2">
    <location>
        <begin position="183"/>
        <end position="409"/>
    </location>
</feature>
<dbReference type="PANTHER" id="PTHR43575:SF1">
    <property type="entry name" value="PROTEIN ABCI7, CHLOROPLASTIC"/>
    <property type="match status" value="1"/>
</dbReference>
<reference evidence="5" key="1">
    <citation type="journal article" date="2019" name="Int. J. Syst. Evol. Microbiol.">
        <title>The Global Catalogue of Microorganisms (GCM) 10K type strain sequencing project: providing services to taxonomists for standard genome sequencing and annotation.</title>
        <authorList>
            <consortium name="The Broad Institute Genomics Platform"/>
            <consortium name="The Broad Institute Genome Sequencing Center for Infectious Disease"/>
            <person name="Wu L."/>
            <person name="Ma J."/>
        </authorList>
    </citation>
    <scope>NUCLEOTIDE SEQUENCE [LARGE SCALE GENOMIC DNA]</scope>
    <source>
        <strain evidence="5">CGMCC 1.10188</strain>
    </source>
</reference>
<dbReference type="Pfam" id="PF01458">
    <property type="entry name" value="SUFBD_core"/>
    <property type="match status" value="1"/>
</dbReference>
<sequence>MAVLDATPDKLDMLIAAQGHHGGPDWLEALRARGRDGFRSLGLPTPRAEDWRNLRLNALYGQSFTAGEGAVPMLTWAHLMPIVPKGIDCDRITMVNGRFSADLSAVGDLPEGVRVSGLADAIAGDADRIEPVLGRIARDDADGFAALNQAALADGAAVIVPRGVELSRPVHLLHHALSPRTPVVAQPRIVIDLAENARATVIEHWRGLAGETAFVNAVIEIRLARGARLDLIRLQTSGETAFHIDRLAASVAGDATLNVIQIDLGARLSRHGIDVMLDGRGAAATLDGLFAIGAEQQTDTRSNVEHRHRDGRLSQTWKGVAGGRARGIFCGRVHVLPGAVGTDASMSSRNLLASRTAEILPKPELEIHADEVKCAHGATVGAISEQELFYLQSRGLDAAEGRRILTRAFAEEIVDRLPFEAFREQVSGWVDRHMAQTVLTDAVVKEATAS</sequence>
<dbReference type="Proteomes" id="UP000603352">
    <property type="component" value="Unassembled WGS sequence"/>
</dbReference>
<keyword evidence="5" id="KW-1185">Reference proteome</keyword>
<dbReference type="SUPFAM" id="SSF101960">
    <property type="entry name" value="Stabilizer of iron transporter SufD"/>
    <property type="match status" value="1"/>
</dbReference>
<dbReference type="InterPro" id="IPR037284">
    <property type="entry name" value="SUF_FeS_clus_asmbl_SufBD_sf"/>
</dbReference>
<accession>A0ABQ1IIG4</accession>
<dbReference type="InterPro" id="IPR000825">
    <property type="entry name" value="SUF_FeS_clus_asmbl_SufBD_core"/>
</dbReference>
<comment type="similarity">
    <text evidence="1">Belongs to the iron-sulfur cluster assembly SufBD family.</text>
</comment>
<proteinExistence type="inferred from homology"/>
<comment type="caution">
    <text evidence="4">The sequence shown here is derived from an EMBL/GenBank/DDBJ whole genome shotgun (WGS) entry which is preliminary data.</text>
</comment>
<dbReference type="InterPro" id="IPR011542">
    <property type="entry name" value="SUF_FeS_clus_asmbl_SufD"/>
</dbReference>
<organism evidence="4 5">
    <name type="scientific">Tistrella bauzanensis</name>
    <dbReference type="NCBI Taxonomy" id="657419"/>
    <lineage>
        <taxon>Bacteria</taxon>
        <taxon>Pseudomonadati</taxon>
        <taxon>Pseudomonadota</taxon>
        <taxon>Alphaproteobacteria</taxon>
        <taxon>Geminicoccales</taxon>
        <taxon>Geminicoccaceae</taxon>
        <taxon>Tistrella</taxon>
    </lineage>
</organism>
<gene>
    <name evidence="4" type="ORF">GCM10011505_21370</name>
</gene>
<name>A0ABQ1IIG4_9PROT</name>
<dbReference type="InterPro" id="IPR055346">
    <property type="entry name" value="Fe-S_cluster_assembly_SufBD"/>
</dbReference>
<evidence type="ECO:0000259" key="2">
    <source>
        <dbReference type="Pfam" id="PF01458"/>
    </source>
</evidence>
<evidence type="ECO:0000259" key="3">
    <source>
        <dbReference type="Pfam" id="PF19295"/>
    </source>
</evidence>
<dbReference type="PANTHER" id="PTHR43575">
    <property type="entry name" value="PROTEIN ABCI7, CHLOROPLASTIC"/>
    <property type="match status" value="1"/>
</dbReference>
<dbReference type="InterPro" id="IPR045595">
    <property type="entry name" value="SufBD_N"/>
</dbReference>
<evidence type="ECO:0000256" key="1">
    <source>
        <dbReference type="ARBA" id="ARBA00043967"/>
    </source>
</evidence>
<feature type="domain" description="SUF system FeS cluster assembly SufBD N-terminal" evidence="3">
    <location>
        <begin position="25"/>
        <end position="171"/>
    </location>
</feature>
<dbReference type="EMBL" id="BMDZ01000021">
    <property type="protein sequence ID" value="GGB39535.1"/>
    <property type="molecule type" value="Genomic_DNA"/>
</dbReference>
<dbReference type="Pfam" id="PF19295">
    <property type="entry name" value="SufBD_N"/>
    <property type="match status" value="1"/>
</dbReference>
<evidence type="ECO:0000313" key="4">
    <source>
        <dbReference type="EMBL" id="GGB39535.1"/>
    </source>
</evidence>